<accession>A0ABU7CCT5</accession>
<keyword evidence="1" id="KW-0732">Signal</keyword>
<evidence type="ECO:0000256" key="1">
    <source>
        <dbReference type="SAM" id="SignalP"/>
    </source>
</evidence>
<dbReference type="Proteomes" id="UP001345963">
    <property type="component" value="Unassembled WGS sequence"/>
</dbReference>
<evidence type="ECO:0000313" key="3">
    <source>
        <dbReference type="Proteomes" id="UP001345963"/>
    </source>
</evidence>
<feature type="chain" id="PRO_5047141699" description="Secreted protein" evidence="1">
    <location>
        <begin position="25"/>
        <end position="74"/>
    </location>
</feature>
<name>A0ABU7CCT5_9TELE</name>
<organism evidence="2 3">
    <name type="scientific">Ataeniobius toweri</name>
    <dbReference type="NCBI Taxonomy" id="208326"/>
    <lineage>
        <taxon>Eukaryota</taxon>
        <taxon>Metazoa</taxon>
        <taxon>Chordata</taxon>
        <taxon>Craniata</taxon>
        <taxon>Vertebrata</taxon>
        <taxon>Euteleostomi</taxon>
        <taxon>Actinopterygii</taxon>
        <taxon>Neopterygii</taxon>
        <taxon>Teleostei</taxon>
        <taxon>Neoteleostei</taxon>
        <taxon>Acanthomorphata</taxon>
        <taxon>Ovalentaria</taxon>
        <taxon>Atherinomorphae</taxon>
        <taxon>Cyprinodontiformes</taxon>
        <taxon>Goodeidae</taxon>
        <taxon>Ataeniobius</taxon>
    </lineage>
</organism>
<reference evidence="2 3" key="1">
    <citation type="submission" date="2021-07" db="EMBL/GenBank/DDBJ databases">
        <authorList>
            <person name="Palmer J.M."/>
        </authorList>
    </citation>
    <scope>NUCLEOTIDE SEQUENCE [LARGE SCALE GENOMIC DNA]</scope>
    <source>
        <strain evidence="2 3">AT_MEX2019</strain>
        <tissue evidence="2">Muscle</tissue>
    </source>
</reference>
<evidence type="ECO:0000313" key="2">
    <source>
        <dbReference type="EMBL" id="MED6260561.1"/>
    </source>
</evidence>
<keyword evidence="3" id="KW-1185">Reference proteome</keyword>
<dbReference type="EMBL" id="JAHUTI010089011">
    <property type="protein sequence ID" value="MED6260561.1"/>
    <property type="molecule type" value="Genomic_DNA"/>
</dbReference>
<comment type="caution">
    <text evidence="2">The sequence shown here is derived from an EMBL/GenBank/DDBJ whole genome shotgun (WGS) entry which is preliminary data.</text>
</comment>
<proteinExistence type="predicted"/>
<evidence type="ECO:0008006" key="4">
    <source>
        <dbReference type="Google" id="ProtNLM"/>
    </source>
</evidence>
<gene>
    <name evidence="2" type="ORF">ATANTOWER_022740</name>
</gene>
<feature type="signal peptide" evidence="1">
    <location>
        <begin position="1"/>
        <end position="24"/>
    </location>
</feature>
<protein>
    <recommendedName>
        <fullName evidence="4">Secreted protein</fullName>
    </recommendedName>
</protein>
<sequence>MHIFIQIYAFLCFWLLVGTDQTRGNNLCINTENRKRTVGGCVNGFQNSSINTIKNTPAGKNIPVISRTQDLCKD</sequence>